<dbReference type="PANTHER" id="PTHR35791:SF1">
    <property type="entry name" value="UPF0754 MEMBRANE PROTEIN YHEB"/>
    <property type="match status" value="1"/>
</dbReference>
<protein>
    <submittedName>
        <fullName evidence="7">Uncharacterized membrane protein YheB, UPF0754 family</fullName>
    </submittedName>
</protein>
<organism evidence="7 8">
    <name type="scientific">Sporosarcina newyorkensis</name>
    <dbReference type="NCBI Taxonomy" id="759851"/>
    <lineage>
        <taxon>Bacteria</taxon>
        <taxon>Bacillati</taxon>
        <taxon>Bacillota</taxon>
        <taxon>Bacilli</taxon>
        <taxon>Bacillales</taxon>
        <taxon>Caryophanaceae</taxon>
        <taxon>Sporosarcina</taxon>
    </lineage>
</organism>
<evidence type="ECO:0000256" key="5">
    <source>
        <dbReference type="ARBA" id="ARBA00023136"/>
    </source>
</evidence>
<sequence length="385" mass="43760">MKRLTIVLTILFMAFIGALIGGVTNHLAIKMLFRPHEPKFIGKTRLPFTPGLIPKRRNELATQLGKTVTNYLLTPDLFRKKMLTPAMKERAELFVQGKMNQYVLQSDKTLNDWLELAGASELPNQVEDKLLALIDRQLDDMRLRVTTGTVEEVVPLRWQQQVEDRIPLASDFLLQRAERFIDSAEGRQTFQKMIDDFLNSKGTFGGMLNMFFGESESLVGKMQREALRFVGAPGTKELLDKLIWKEWRNIQQQPMEQLTADFDFDSVFSSVKRYALDQLALSDRLDHSLAHYWPNGTAWTAENVTPKIVGFLFDQAELQLEQSLKKLKLDEMVKEQVDTFPVAVLEDLVLGISRREFKMITVLGALLGGVIGIVQGIIALTLNGF</sequence>
<feature type="transmembrane region" description="Helical" evidence="6">
    <location>
        <begin position="6"/>
        <end position="29"/>
    </location>
</feature>
<evidence type="ECO:0000313" key="8">
    <source>
        <dbReference type="Proteomes" id="UP000190042"/>
    </source>
</evidence>
<evidence type="ECO:0000256" key="1">
    <source>
        <dbReference type="ARBA" id="ARBA00004308"/>
    </source>
</evidence>
<evidence type="ECO:0000256" key="4">
    <source>
        <dbReference type="ARBA" id="ARBA00022989"/>
    </source>
</evidence>
<dbReference type="GO" id="GO:0012505">
    <property type="term" value="C:endomembrane system"/>
    <property type="evidence" value="ECO:0007669"/>
    <property type="project" value="UniProtKB-SubCell"/>
</dbReference>
<dbReference type="AlphaFoldDB" id="A0A1T4YH85"/>
<evidence type="ECO:0000313" key="7">
    <source>
        <dbReference type="EMBL" id="SKB01139.1"/>
    </source>
</evidence>
<dbReference type="Proteomes" id="UP000190042">
    <property type="component" value="Unassembled WGS sequence"/>
</dbReference>
<proteinExistence type="inferred from homology"/>
<dbReference type="Pfam" id="PF04286">
    <property type="entry name" value="DUF445"/>
    <property type="match status" value="1"/>
</dbReference>
<evidence type="ECO:0000256" key="6">
    <source>
        <dbReference type="SAM" id="Phobius"/>
    </source>
</evidence>
<dbReference type="RefSeq" id="WP_078817879.1">
    <property type="nucleotide sequence ID" value="NZ_FUYJ01000005.1"/>
</dbReference>
<evidence type="ECO:0000256" key="3">
    <source>
        <dbReference type="ARBA" id="ARBA00022692"/>
    </source>
</evidence>
<evidence type="ECO:0000256" key="2">
    <source>
        <dbReference type="ARBA" id="ARBA00008053"/>
    </source>
</evidence>
<comment type="subcellular location">
    <subcellularLocation>
        <location evidence="1">Endomembrane system</location>
    </subcellularLocation>
</comment>
<gene>
    <name evidence="7" type="ORF">SAMN04244570_2603</name>
</gene>
<dbReference type="EMBL" id="FUYJ01000005">
    <property type="protein sequence ID" value="SKB01139.1"/>
    <property type="molecule type" value="Genomic_DNA"/>
</dbReference>
<comment type="similarity">
    <text evidence="2">Belongs to the UPF0754 family.</text>
</comment>
<name>A0A1T4YH85_9BACL</name>
<keyword evidence="3 6" id="KW-0812">Transmembrane</keyword>
<dbReference type="PANTHER" id="PTHR35791">
    <property type="entry name" value="UPF0754 MEMBRANE PROTEIN YHEB"/>
    <property type="match status" value="1"/>
</dbReference>
<accession>A0A1T4YH85</accession>
<dbReference type="InterPro" id="IPR007383">
    <property type="entry name" value="DUF445"/>
</dbReference>
<keyword evidence="8" id="KW-1185">Reference proteome</keyword>
<keyword evidence="5 6" id="KW-0472">Membrane</keyword>
<reference evidence="8" key="1">
    <citation type="submission" date="2017-02" db="EMBL/GenBank/DDBJ databases">
        <authorList>
            <person name="Varghese N."/>
            <person name="Submissions S."/>
        </authorList>
    </citation>
    <scope>NUCLEOTIDE SEQUENCE [LARGE SCALE GENOMIC DNA]</scope>
    <source>
        <strain evidence="8">DSM 23966</strain>
    </source>
</reference>
<keyword evidence="4 6" id="KW-1133">Transmembrane helix</keyword>
<feature type="transmembrane region" description="Helical" evidence="6">
    <location>
        <begin position="360"/>
        <end position="382"/>
    </location>
</feature>